<proteinExistence type="predicted"/>
<evidence type="ECO:0000313" key="2">
    <source>
        <dbReference type="EMBL" id="KIK18122.1"/>
    </source>
</evidence>
<sequence length="486" mass="53809">MPTDTLPMDANMTLPIIPASIILMVADTTPPVIPTDTLPMDTDTTLPVVPASMILMIANTTLTPTLPTGTTPMDADTIPTPAVPTDGNTPGSFPLSGEGTMVLYKQPFAPESASAMNLEAQIRGKDVIIAEQAQLLSQLRQGLEEVKEQTITQSLALAQVGKDTMIAQQSEEQQDQEQLEAPAPEMLVPAAPNLNNHVLQGVNDDPPQTSSMSSRRGQWKMQGSPECSGVSSQIAKAFAEGTGPGPNPLQLRWDFNRPASSPWNQAVISQLMCLLVDMRWKWTTEGQTDEYWVAKITQKFTQIKKCVERVKPHVHDNLSVETGVEVAMRLANEKDEALKKARRDTWQQTEITKSMVAVKEVKGDDDIVAWWFLNSLITTLGSDGMSSEDSDGEDTEAIFCTRTLLWRRDIVRELQIIDQQRLRDSTIFSPRGAKAAKQIRGNNFPQSEWKVVKGLPHPFYNEGWLAQNKGMSSDEPFCWMMIYVQS</sequence>
<keyword evidence="3" id="KW-1185">Reference proteome</keyword>
<evidence type="ECO:0000256" key="1">
    <source>
        <dbReference type="SAM" id="MobiDB-lite"/>
    </source>
</evidence>
<dbReference type="STRING" id="765257.A0A0C9Z6R9"/>
<name>A0A0C9Z6R9_9AGAM</name>
<dbReference type="HOGENOM" id="CLU_561528_0_0_1"/>
<protein>
    <submittedName>
        <fullName evidence="2">Uncharacterized protein</fullName>
    </submittedName>
</protein>
<gene>
    <name evidence="2" type="ORF">PISMIDRAFT_24750</name>
</gene>
<dbReference type="AlphaFoldDB" id="A0A0C9Z6R9"/>
<dbReference type="OrthoDB" id="2673516at2759"/>
<feature type="compositionally biased region" description="Polar residues" evidence="1">
    <location>
        <begin position="206"/>
        <end position="216"/>
    </location>
</feature>
<dbReference type="Proteomes" id="UP000054018">
    <property type="component" value="Unassembled WGS sequence"/>
</dbReference>
<feature type="region of interest" description="Disordered" evidence="1">
    <location>
        <begin position="205"/>
        <end position="226"/>
    </location>
</feature>
<reference evidence="2 3" key="1">
    <citation type="submission" date="2014-04" db="EMBL/GenBank/DDBJ databases">
        <authorList>
            <consortium name="DOE Joint Genome Institute"/>
            <person name="Kuo A."/>
            <person name="Kohler A."/>
            <person name="Costa M.D."/>
            <person name="Nagy L.G."/>
            <person name="Floudas D."/>
            <person name="Copeland A."/>
            <person name="Barry K.W."/>
            <person name="Cichocki N."/>
            <person name="Veneault-Fourrey C."/>
            <person name="LaButti K."/>
            <person name="Lindquist E.A."/>
            <person name="Lipzen A."/>
            <person name="Lundell T."/>
            <person name="Morin E."/>
            <person name="Murat C."/>
            <person name="Sun H."/>
            <person name="Tunlid A."/>
            <person name="Henrissat B."/>
            <person name="Grigoriev I.V."/>
            <person name="Hibbett D.S."/>
            <person name="Martin F."/>
            <person name="Nordberg H.P."/>
            <person name="Cantor M.N."/>
            <person name="Hua S.X."/>
        </authorList>
    </citation>
    <scope>NUCLEOTIDE SEQUENCE [LARGE SCALE GENOMIC DNA]</scope>
    <source>
        <strain evidence="2 3">441</strain>
    </source>
</reference>
<accession>A0A0C9Z6R9</accession>
<organism evidence="2 3">
    <name type="scientific">Pisolithus microcarpus 441</name>
    <dbReference type="NCBI Taxonomy" id="765257"/>
    <lineage>
        <taxon>Eukaryota</taxon>
        <taxon>Fungi</taxon>
        <taxon>Dikarya</taxon>
        <taxon>Basidiomycota</taxon>
        <taxon>Agaricomycotina</taxon>
        <taxon>Agaricomycetes</taxon>
        <taxon>Agaricomycetidae</taxon>
        <taxon>Boletales</taxon>
        <taxon>Sclerodermatineae</taxon>
        <taxon>Pisolithaceae</taxon>
        <taxon>Pisolithus</taxon>
    </lineage>
</organism>
<dbReference type="EMBL" id="KN833812">
    <property type="protein sequence ID" value="KIK18122.1"/>
    <property type="molecule type" value="Genomic_DNA"/>
</dbReference>
<reference evidence="3" key="2">
    <citation type="submission" date="2015-01" db="EMBL/GenBank/DDBJ databases">
        <title>Evolutionary Origins and Diversification of the Mycorrhizal Mutualists.</title>
        <authorList>
            <consortium name="DOE Joint Genome Institute"/>
            <consortium name="Mycorrhizal Genomics Consortium"/>
            <person name="Kohler A."/>
            <person name="Kuo A."/>
            <person name="Nagy L.G."/>
            <person name="Floudas D."/>
            <person name="Copeland A."/>
            <person name="Barry K.W."/>
            <person name="Cichocki N."/>
            <person name="Veneault-Fourrey C."/>
            <person name="LaButti K."/>
            <person name="Lindquist E.A."/>
            <person name="Lipzen A."/>
            <person name="Lundell T."/>
            <person name="Morin E."/>
            <person name="Murat C."/>
            <person name="Riley R."/>
            <person name="Ohm R."/>
            <person name="Sun H."/>
            <person name="Tunlid A."/>
            <person name="Henrissat B."/>
            <person name="Grigoriev I.V."/>
            <person name="Hibbett D.S."/>
            <person name="Martin F."/>
        </authorList>
    </citation>
    <scope>NUCLEOTIDE SEQUENCE [LARGE SCALE GENOMIC DNA]</scope>
    <source>
        <strain evidence="3">441</strain>
    </source>
</reference>
<evidence type="ECO:0000313" key="3">
    <source>
        <dbReference type="Proteomes" id="UP000054018"/>
    </source>
</evidence>